<dbReference type="PANTHER" id="PTHR31350">
    <property type="entry name" value="SI:DKEY-261L7.2"/>
    <property type="match status" value="1"/>
</dbReference>
<dbReference type="EMBL" id="NBBI01000007">
    <property type="protein sequence ID" value="OWK28123.1"/>
    <property type="molecule type" value="Genomic_DNA"/>
</dbReference>
<reference evidence="3 4" key="1">
    <citation type="submission" date="2017-03" db="EMBL/GenBank/DDBJ databases">
        <title>Genome sequence of Sphingomonas dokdonensis DSM 21029.</title>
        <authorList>
            <person name="Poehlein A."/>
            <person name="Wuebbeler J.H."/>
            <person name="Steinbuechel A."/>
            <person name="Daniel R."/>
        </authorList>
    </citation>
    <scope>NUCLEOTIDE SEQUENCE [LARGE SCALE GENOMIC DNA]</scope>
    <source>
        <strain evidence="3 4">DSM 21029</strain>
    </source>
</reference>
<comment type="caution">
    <text evidence="3">The sequence shown here is derived from an EMBL/GenBank/DDBJ whole genome shotgun (WGS) entry which is preliminary data.</text>
</comment>
<dbReference type="InterPro" id="IPR011990">
    <property type="entry name" value="TPR-like_helical_dom_sf"/>
</dbReference>
<feature type="domain" description="Protein SirB1 N-terminal" evidence="2">
    <location>
        <begin position="50"/>
        <end position="198"/>
    </location>
</feature>
<gene>
    <name evidence="3" type="ORF">SPDO_29560</name>
</gene>
<evidence type="ECO:0000259" key="2">
    <source>
        <dbReference type="Pfam" id="PF13369"/>
    </source>
</evidence>
<accession>A0A245ZEI0</accession>
<evidence type="ECO:0000313" key="3">
    <source>
        <dbReference type="EMBL" id="OWK28123.1"/>
    </source>
</evidence>
<organism evidence="3 4">
    <name type="scientific">Sphingomonas dokdonensis</name>
    <dbReference type="NCBI Taxonomy" id="344880"/>
    <lineage>
        <taxon>Bacteria</taxon>
        <taxon>Pseudomonadati</taxon>
        <taxon>Pseudomonadota</taxon>
        <taxon>Alphaproteobacteria</taxon>
        <taxon>Sphingomonadales</taxon>
        <taxon>Sphingomonadaceae</taxon>
        <taxon>Sphingomonas</taxon>
    </lineage>
</organism>
<evidence type="ECO:0000313" key="4">
    <source>
        <dbReference type="Proteomes" id="UP000197290"/>
    </source>
</evidence>
<sequence length="279" mass="29880">MLGGMNAPLLPLPDDDLTRLGLVEDGDLVLDEAALALAQLDHQAVDLTPYHDLLSEIAEQLEVTGMAAERAADQASALAAVLADQFGFLGDDLTYDDPDNADLIRVIDRRRGLPVSLAILYVAAARRIGWQAQVLDVPGHVLVLIGMDEAPVIVDPFAGGARVGAERLAALLQTHAPTHEPVTQVAAMPNRAVLIRLLQNQATRAEQAGHGRRALTLFARMTAVAPEYAHAWWQRARLLLVDGDVAGARSSLGTILEVTRDPELRAQVSDLLEKLAASS</sequence>
<dbReference type="Proteomes" id="UP000197290">
    <property type="component" value="Unassembled WGS sequence"/>
</dbReference>
<evidence type="ECO:0000256" key="1">
    <source>
        <dbReference type="ARBA" id="ARBA00007100"/>
    </source>
</evidence>
<name>A0A245ZEI0_9SPHN</name>
<comment type="similarity">
    <text evidence="1">Belongs to the UPF0162 family.</text>
</comment>
<dbReference type="Pfam" id="PF13369">
    <property type="entry name" value="Transglut_core2"/>
    <property type="match status" value="1"/>
</dbReference>
<dbReference type="AlphaFoldDB" id="A0A245ZEI0"/>
<dbReference type="SUPFAM" id="SSF48452">
    <property type="entry name" value="TPR-like"/>
    <property type="match status" value="1"/>
</dbReference>
<dbReference type="PANTHER" id="PTHR31350:SF27">
    <property type="entry name" value="HEMIMETHYLATED DNA-BINDING DOMAIN-CONTAINING PROTEIN"/>
    <property type="match status" value="1"/>
</dbReference>
<proteinExistence type="inferred from homology"/>
<dbReference type="InterPro" id="IPR032698">
    <property type="entry name" value="SirB1_N"/>
</dbReference>
<dbReference type="Gene3D" id="1.25.40.10">
    <property type="entry name" value="Tetratricopeptide repeat domain"/>
    <property type="match status" value="1"/>
</dbReference>
<keyword evidence="4" id="KW-1185">Reference proteome</keyword>
<protein>
    <recommendedName>
        <fullName evidence="2">Protein SirB1 N-terminal domain-containing protein</fullName>
    </recommendedName>
</protein>